<feature type="compositionally biased region" description="Polar residues" evidence="2">
    <location>
        <begin position="364"/>
        <end position="375"/>
    </location>
</feature>
<protein>
    <recommendedName>
        <fullName evidence="3">Fe2OG dioxygenase domain-containing protein</fullName>
    </recommendedName>
</protein>
<evidence type="ECO:0000313" key="5">
    <source>
        <dbReference type="Proteomes" id="UP000232323"/>
    </source>
</evidence>
<dbReference type="Pfam" id="PF13532">
    <property type="entry name" value="2OG-FeII_Oxy_2"/>
    <property type="match status" value="1"/>
</dbReference>
<proteinExistence type="inferred from homology"/>
<dbReference type="SUPFAM" id="SSF51197">
    <property type="entry name" value="Clavaminate synthase-like"/>
    <property type="match status" value="1"/>
</dbReference>
<gene>
    <name evidence="4" type="ORF">CEUSTIGMA_g8857.t1</name>
</gene>
<dbReference type="Gene3D" id="2.60.120.590">
    <property type="entry name" value="Alpha-ketoglutarate-dependent dioxygenase AlkB-like"/>
    <property type="match status" value="1"/>
</dbReference>
<feature type="domain" description="Fe2OG dioxygenase" evidence="3">
    <location>
        <begin position="133"/>
        <end position="271"/>
    </location>
</feature>
<dbReference type="PROSITE" id="PS51471">
    <property type="entry name" value="FE2OG_OXY"/>
    <property type="match status" value="1"/>
</dbReference>
<evidence type="ECO:0000256" key="1">
    <source>
        <dbReference type="ARBA" id="ARBA00007879"/>
    </source>
</evidence>
<dbReference type="EMBL" id="BEGY01000065">
    <property type="protein sequence ID" value="GAX81427.1"/>
    <property type="molecule type" value="Genomic_DNA"/>
</dbReference>
<reference evidence="4 5" key="1">
    <citation type="submission" date="2017-08" db="EMBL/GenBank/DDBJ databases">
        <title>Acidophilic green algal genome provides insights into adaptation to an acidic environment.</title>
        <authorList>
            <person name="Hirooka S."/>
            <person name="Hirose Y."/>
            <person name="Kanesaki Y."/>
            <person name="Higuchi S."/>
            <person name="Fujiwara T."/>
            <person name="Onuma R."/>
            <person name="Era A."/>
            <person name="Ohbayashi R."/>
            <person name="Uzuka A."/>
            <person name="Nozaki H."/>
            <person name="Yoshikawa H."/>
            <person name="Miyagishima S.Y."/>
        </authorList>
    </citation>
    <scope>NUCLEOTIDE SEQUENCE [LARGE SCALE GENOMIC DNA]</scope>
    <source>
        <strain evidence="4 5">NIES-2499</strain>
    </source>
</reference>
<keyword evidence="5" id="KW-1185">Reference proteome</keyword>
<dbReference type="GO" id="GO:0005759">
    <property type="term" value="C:mitochondrial matrix"/>
    <property type="evidence" value="ECO:0007669"/>
    <property type="project" value="TreeGrafter"/>
</dbReference>
<dbReference type="InterPro" id="IPR027450">
    <property type="entry name" value="AlkB-like"/>
</dbReference>
<dbReference type="PANTHER" id="PTHR21052">
    <property type="entry name" value="SPERMATOGENESIS ASSOCIATED 11-RELATED"/>
    <property type="match status" value="1"/>
</dbReference>
<dbReference type="GO" id="GO:0006631">
    <property type="term" value="P:fatty acid metabolic process"/>
    <property type="evidence" value="ECO:0007669"/>
    <property type="project" value="TreeGrafter"/>
</dbReference>
<comment type="similarity">
    <text evidence="1">Belongs to the alkB family.</text>
</comment>
<dbReference type="GO" id="GO:0006974">
    <property type="term" value="P:DNA damage response"/>
    <property type="evidence" value="ECO:0007669"/>
    <property type="project" value="InterPro"/>
</dbReference>
<dbReference type="Proteomes" id="UP000232323">
    <property type="component" value="Unassembled WGS sequence"/>
</dbReference>
<name>A0A250XEB8_9CHLO</name>
<comment type="caution">
    <text evidence="4">The sequence shown here is derived from an EMBL/GenBank/DDBJ whole genome shotgun (WGS) entry which is preliminary data.</text>
</comment>
<feature type="region of interest" description="Disordered" evidence="2">
    <location>
        <begin position="363"/>
        <end position="401"/>
    </location>
</feature>
<evidence type="ECO:0000256" key="2">
    <source>
        <dbReference type="SAM" id="MobiDB-lite"/>
    </source>
</evidence>
<dbReference type="InterPro" id="IPR032870">
    <property type="entry name" value="ALKBH7-like"/>
</dbReference>
<evidence type="ECO:0000259" key="3">
    <source>
        <dbReference type="PROSITE" id="PS51471"/>
    </source>
</evidence>
<sequence length="492" mass="53610">MDDGTWAHDLLFGSSSSDAENDEDAVELPCSYDQVFVETIEKEEAASSHRLSVQNCHNSKIASGLHLLTNVLSKENKEKFLQHAESMFFSPEANQAMRFGNLPGWAIELSDLIVKAAQEHGTLPPEVLCRSPVFDQIIVNRYLPGEGIKPHVDLMRFQDGIVSVSLGGPAVMMFSPLQEEDNDNRDQSQEDSLIIQKHDDPLGCYKDHILSSFEKPSAAVVAADQILTSSTEDNALISHQQQKVLLTAGDMLFMYSEARCNWEHGISAVHSEHYEGDMPPIKDLMPSPHQDDHEDAMLLKSERLTNNDHDVLQFGGLTDFARNQSRWQTDGQNNGTHQHGELAMSPALLPITSMAAASADVQKKSNAGITGNNQLIRAGEEDPQEDATSKPSSDHSASPHERCAEGGIAANIMVTSTDGSCFAGSYTTRGKDGVEGTAKKESSVPSALIIGSCTQVSPSQLLVLRGVRVSVTFRKLQTDITLCCEHTAVTTL</sequence>
<accession>A0A250XEB8</accession>
<organism evidence="4 5">
    <name type="scientific">Chlamydomonas eustigma</name>
    <dbReference type="NCBI Taxonomy" id="1157962"/>
    <lineage>
        <taxon>Eukaryota</taxon>
        <taxon>Viridiplantae</taxon>
        <taxon>Chlorophyta</taxon>
        <taxon>core chlorophytes</taxon>
        <taxon>Chlorophyceae</taxon>
        <taxon>CS clade</taxon>
        <taxon>Chlamydomonadales</taxon>
        <taxon>Chlamydomonadaceae</taxon>
        <taxon>Chlamydomonas</taxon>
    </lineage>
</organism>
<dbReference type="PANTHER" id="PTHR21052:SF0">
    <property type="entry name" value="ALPHA-KETOGLUTARATE-DEPENDENT DIOXYGENASE ALKB HOMOLOG 7, MITOCHONDRIAL"/>
    <property type="match status" value="1"/>
</dbReference>
<dbReference type="InterPro" id="IPR005123">
    <property type="entry name" value="Oxoglu/Fe-dep_dioxygenase_dom"/>
</dbReference>
<dbReference type="OrthoDB" id="412814at2759"/>
<dbReference type="InterPro" id="IPR037151">
    <property type="entry name" value="AlkB-like_sf"/>
</dbReference>
<dbReference type="AlphaFoldDB" id="A0A250XEB8"/>
<evidence type="ECO:0000313" key="4">
    <source>
        <dbReference type="EMBL" id="GAX81427.1"/>
    </source>
</evidence>